<reference evidence="1 2" key="1">
    <citation type="submission" date="2024-03" db="EMBL/GenBank/DDBJ databases">
        <title>Analysis of soft rot Pectobacteriaceae population diversity in US potato growing regions between 2016 and 2022.</title>
        <authorList>
            <person name="Ma X."/>
            <person name="Zhang X."/>
            <person name="Stodghill P."/>
            <person name="Rioux R."/>
            <person name="Babler B."/>
            <person name="Shrestha S."/>
            <person name="Babler B."/>
            <person name="Rivedal H."/>
            <person name="Frost K."/>
            <person name="Hao J."/>
            <person name="Secor G."/>
            <person name="Swingle B."/>
        </authorList>
    </citation>
    <scope>NUCLEOTIDE SEQUENCE [LARGE SCALE GENOMIC DNA]</scope>
    <source>
        <strain evidence="1 2">SR64</strain>
    </source>
</reference>
<evidence type="ECO:0000313" key="2">
    <source>
        <dbReference type="Proteomes" id="UP001359469"/>
    </source>
</evidence>
<comment type="caution">
    <text evidence="1">The sequence shown here is derived from an EMBL/GenBank/DDBJ whole genome shotgun (WGS) entry which is preliminary data.</text>
</comment>
<dbReference type="PANTHER" id="PTHR32305:SF15">
    <property type="entry name" value="PROTEIN RHSA-RELATED"/>
    <property type="match status" value="1"/>
</dbReference>
<evidence type="ECO:0000313" key="1">
    <source>
        <dbReference type="EMBL" id="MEI7065063.1"/>
    </source>
</evidence>
<dbReference type="PANTHER" id="PTHR32305">
    <property type="match status" value="1"/>
</dbReference>
<dbReference type="Proteomes" id="UP001359469">
    <property type="component" value="Unassembled WGS sequence"/>
</dbReference>
<dbReference type="EMBL" id="JBBBOO010000011">
    <property type="protein sequence ID" value="MEI7065063.1"/>
    <property type="molecule type" value="Genomic_DNA"/>
</dbReference>
<dbReference type="Pfam" id="PF14412">
    <property type="entry name" value="AHH"/>
    <property type="match status" value="1"/>
</dbReference>
<sequence>MEPQPLRYDNLLRYYDPTVGRFTTQDPIGLAGGINLYQYAPNSLSWVDPLGLAATGDYGQMPVMPGYQKHHNIPQSMANHPAIVNSGYDVNNSRNITQLPSSKEAIKADPGRTVHRGRHNKAYDDLVRGQLDAIHANNASPEVKRMQIDALSDDLGHKLRNKKIKLNKACC</sequence>
<protein>
    <submittedName>
        <fullName evidence="1">RHS repeat-associated core domain-containing protein</fullName>
    </submittedName>
</protein>
<keyword evidence="2" id="KW-1185">Reference proteome</keyword>
<name>A0ABU8JNR4_DICCH</name>
<proteinExistence type="predicted"/>
<organism evidence="1 2">
    <name type="scientific">Dickeya chrysanthemi</name>
    <name type="common">Pectobacterium chrysanthemi</name>
    <name type="synonym">Erwinia chrysanthemi</name>
    <dbReference type="NCBI Taxonomy" id="556"/>
    <lineage>
        <taxon>Bacteria</taxon>
        <taxon>Pseudomonadati</taxon>
        <taxon>Pseudomonadota</taxon>
        <taxon>Gammaproteobacteria</taxon>
        <taxon>Enterobacterales</taxon>
        <taxon>Pectobacteriaceae</taxon>
        <taxon>Dickeya</taxon>
    </lineage>
</organism>
<dbReference type="Gene3D" id="2.180.10.10">
    <property type="entry name" value="RHS repeat-associated core"/>
    <property type="match status" value="1"/>
</dbReference>
<dbReference type="InterPro" id="IPR022385">
    <property type="entry name" value="Rhs_assc_core"/>
</dbReference>
<dbReference type="InterPro" id="IPR050708">
    <property type="entry name" value="T6SS_VgrG/RHS"/>
</dbReference>
<gene>
    <name evidence="1" type="ORF">WCU84_15500</name>
</gene>
<dbReference type="RefSeq" id="WP_336730023.1">
    <property type="nucleotide sequence ID" value="NZ_JBBBOO010000011.1"/>
</dbReference>
<accession>A0ABU8JNR4</accession>
<dbReference type="NCBIfam" id="TIGR03696">
    <property type="entry name" value="Rhs_assc_core"/>
    <property type="match status" value="1"/>
</dbReference>
<dbReference type="InterPro" id="IPR032871">
    <property type="entry name" value="AHH_dom_containing"/>
</dbReference>